<protein>
    <submittedName>
        <fullName evidence="2">Uncharacterized protein</fullName>
    </submittedName>
</protein>
<dbReference type="AlphaFoldDB" id="A0A1G9RR31"/>
<organism evidence="2 3">
    <name type="scientific">Sediminibacillus halophilus</name>
    <dbReference type="NCBI Taxonomy" id="482461"/>
    <lineage>
        <taxon>Bacteria</taxon>
        <taxon>Bacillati</taxon>
        <taxon>Bacillota</taxon>
        <taxon>Bacilli</taxon>
        <taxon>Bacillales</taxon>
        <taxon>Bacillaceae</taxon>
        <taxon>Sediminibacillus</taxon>
    </lineage>
</organism>
<sequence>MYGQIYWRKRNIVIKTEALDNWLAYYAFFSLLYYLYLLDEHSKKLISKNEVNTDFEDEDDAVILS</sequence>
<keyword evidence="1" id="KW-1133">Transmembrane helix</keyword>
<keyword evidence="1" id="KW-0812">Transmembrane</keyword>
<gene>
    <name evidence="2" type="ORF">SAMN05216244_2100</name>
</gene>
<dbReference type="EMBL" id="FNHF01000002">
    <property type="protein sequence ID" value="SDM25789.1"/>
    <property type="molecule type" value="Genomic_DNA"/>
</dbReference>
<feature type="transmembrane region" description="Helical" evidence="1">
    <location>
        <begin position="22"/>
        <end position="38"/>
    </location>
</feature>
<keyword evidence="3" id="KW-1185">Reference proteome</keyword>
<reference evidence="3" key="1">
    <citation type="submission" date="2016-10" db="EMBL/GenBank/DDBJ databases">
        <authorList>
            <person name="Varghese N."/>
            <person name="Submissions S."/>
        </authorList>
    </citation>
    <scope>NUCLEOTIDE SEQUENCE [LARGE SCALE GENOMIC DNA]</scope>
    <source>
        <strain evidence="3">CGMCC 1.6199</strain>
    </source>
</reference>
<accession>A0A1G9RR31</accession>
<dbReference type="RefSeq" id="WP_074598750.1">
    <property type="nucleotide sequence ID" value="NZ_FNHF01000002.1"/>
</dbReference>
<dbReference type="STRING" id="482461.SAMN05216244_2100"/>
<evidence type="ECO:0000256" key="1">
    <source>
        <dbReference type="SAM" id="Phobius"/>
    </source>
</evidence>
<name>A0A1G9RR31_9BACI</name>
<evidence type="ECO:0000313" key="3">
    <source>
        <dbReference type="Proteomes" id="UP000182347"/>
    </source>
</evidence>
<dbReference type="Proteomes" id="UP000182347">
    <property type="component" value="Unassembled WGS sequence"/>
</dbReference>
<evidence type="ECO:0000313" key="2">
    <source>
        <dbReference type="EMBL" id="SDM25789.1"/>
    </source>
</evidence>
<proteinExistence type="predicted"/>
<keyword evidence="1" id="KW-0472">Membrane</keyword>